<name>A0ABT9H031_9GAMM</name>
<evidence type="ECO:0000313" key="5">
    <source>
        <dbReference type="Proteomes" id="UP001231616"/>
    </source>
</evidence>
<sequence length="98" mass="11617">MTKYYTFTDKAERDLEIVIDFTFERWGYVQTSKYIDGLEDRAQLLANNPDVGTKRPELFAELLSFPYKSHILYFVQTDDGITIIRVLHQRMDPTQHIK</sequence>
<accession>A0ABT9H031</accession>
<keyword evidence="2" id="KW-1277">Toxin-antitoxin system</keyword>
<dbReference type="PANTHER" id="PTHR33755">
    <property type="entry name" value="TOXIN PARE1-RELATED"/>
    <property type="match status" value="1"/>
</dbReference>
<dbReference type="InterPro" id="IPR035093">
    <property type="entry name" value="RelE/ParE_toxin_dom_sf"/>
</dbReference>
<dbReference type="Gene3D" id="3.30.2310.20">
    <property type="entry name" value="RelE-like"/>
    <property type="match status" value="1"/>
</dbReference>
<dbReference type="PIRSF" id="PIRSF029218">
    <property type="entry name" value="ParE"/>
    <property type="match status" value="1"/>
</dbReference>
<dbReference type="RefSeq" id="WP_305893735.1">
    <property type="nucleotide sequence ID" value="NZ_JAUZVZ010000012.1"/>
</dbReference>
<reference evidence="4 5" key="1">
    <citation type="submission" date="2023-08" db="EMBL/GenBank/DDBJ databases">
        <authorList>
            <person name="Joshi A."/>
            <person name="Thite S."/>
        </authorList>
    </citation>
    <scope>NUCLEOTIDE SEQUENCE [LARGE SCALE GENOMIC DNA]</scope>
    <source>
        <strain evidence="4 5">AC40</strain>
    </source>
</reference>
<dbReference type="Pfam" id="PF05016">
    <property type="entry name" value="ParE_toxin"/>
    <property type="match status" value="1"/>
</dbReference>
<dbReference type="EMBL" id="JAUZVZ010000012">
    <property type="protein sequence ID" value="MDP4536469.1"/>
    <property type="molecule type" value="Genomic_DNA"/>
</dbReference>
<organism evidence="4 5">
    <name type="scientific">Alkalimonas collagenimarina</name>
    <dbReference type="NCBI Taxonomy" id="400390"/>
    <lineage>
        <taxon>Bacteria</taxon>
        <taxon>Pseudomonadati</taxon>
        <taxon>Pseudomonadota</taxon>
        <taxon>Gammaproteobacteria</taxon>
        <taxon>Alkalimonas</taxon>
    </lineage>
</organism>
<comment type="similarity">
    <text evidence="1 3">Belongs to the RelE toxin family.</text>
</comment>
<evidence type="ECO:0000256" key="2">
    <source>
        <dbReference type="ARBA" id="ARBA00022649"/>
    </source>
</evidence>
<gene>
    <name evidence="4" type="ORF">Q3O60_09740</name>
</gene>
<dbReference type="InterPro" id="IPR051803">
    <property type="entry name" value="TA_system_RelE-like_toxin"/>
</dbReference>
<dbReference type="InterPro" id="IPR007712">
    <property type="entry name" value="RelE/ParE_toxin"/>
</dbReference>
<keyword evidence="5" id="KW-1185">Reference proteome</keyword>
<evidence type="ECO:0000256" key="1">
    <source>
        <dbReference type="ARBA" id="ARBA00006226"/>
    </source>
</evidence>
<evidence type="ECO:0000256" key="3">
    <source>
        <dbReference type="PIRNR" id="PIRNR029218"/>
    </source>
</evidence>
<dbReference type="PANTHER" id="PTHR33755:SF9">
    <property type="entry name" value="TOXIN PARE1"/>
    <property type="match status" value="1"/>
</dbReference>
<protein>
    <recommendedName>
        <fullName evidence="3">Toxin</fullName>
    </recommendedName>
</protein>
<dbReference type="Proteomes" id="UP001231616">
    <property type="component" value="Unassembled WGS sequence"/>
</dbReference>
<comment type="caution">
    <text evidence="4">The sequence shown here is derived from an EMBL/GenBank/DDBJ whole genome shotgun (WGS) entry which is preliminary data.</text>
</comment>
<evidence type="ECO:0000313" key="4">
    <source>
        <dbReference type="EMBL" id="MDP4536469.1"/>
    </source>
</evidence>
<dbReference type="InterPro" id="IPR028344">
    <property type="entry name" value="ParE1/4"/>
</dbReference>
<proteinExistence type="inferred from homology"/>